<dbReference type="InterPro" id="IPR006212">
    <property type="entry name" value="Furin_repeat"/>
</dbReference>
<feature type="domain" description="EGF-like" evidence="1">
    <location>
        <begin position="1032"/>
        <end position="1063"/>
    </location>
</feature>
<comment type="caution">
    <text evidence="2">The sequence shown here is derived from an EMBL/GenBank/DDBJ whole genome shotgun (WGS) entry which is preliminary data.</text>
</comment>
<feature type="domain" description="EGF-like" evidence="1">
    <location>
        <begin position="845"/>
        <end position="878"/>
    </location>
</feature>
<reference evidence="2 3" key="1">
    <citation type="submission" date="2016-04" db="EMBL/GenBank/DDBJ databases">
        <title>The genome of Intoshia linei affirms orthonectids as highly simplified spiralians.</title>
        <authorList>
            <person name="Mikhailov K.V."/>
            <person name="Slusarev G.S."/>
            <person name="Nikitin M.A."/>
            <person name="Logacheva M.D."/>
            <person name="Penin A."/>
            <person name="Aleoshin V."/>
            <person name="Panchin Y.V."/>
        </authorList>
    </citation>
    <scope>NUCLEOTIDE SEQUENCE [LARGE SCALE GENOMIC DNA]</scope>
    <source>
        <strain evidence="2">Intl2013</strain>
        <tissue evidence="2">Whole animal</tissue>
    </source>
</reference>
<dbReference type="SMART" id="SM00261">
    <property type="entry name" value="FU"/>
    <property type="match status" value="10"/>
</dbReference>
<accession>A0A177B7K4</accession>
<evidence type="ECO:0000313" key="2">
    <source>
        <dbReference type="EMBL" id="OAF69404.1"/>
    </source>
</evidence>
<dbReference type="OrthoDB" id="27819at2759"/>
<gene>
    <name evidence="2" type="ORF">A3Q56_02836</name>
</gene>
<dbReference type="SMART" id="SM00181">
    <property type="entry name" value="EGF"/>
    <property type="match status" value="6"/>
</dbReference>
<organism evidence="2 3">
    <name type="scientific">Intoshia linei</name>
    <dbReference type="NCBI Taxonomy" id="1819745"/>
    <lineage>
        <taxon>Eukaryota</taxon>
        <taxon>Metazoa</taxon>
        <taxon>Spiralia</taxon>
        <taxon>Lophotrochozoa</taxon>
        <taxon>Mesozoa</taxon>
        <taxon>Orthonectida</taxon>
        <taxon>Rhopaluridae</taxon>
        <taxon>Intoshia</taxon>
    </lineage>
</organism>
<protein>
    <recommendedName>
        <fullName evidence="1">EGF-like domain-containing protein</fullName>
    </recommendedName>
</protein>
<feature type="domain" description="EGF-like" evidence="1">
    <location>
        <begin position="1192"/>
        <end position="1231"/>
    </location>
</feature>
<evidence type="ECO:0000313" key="3">
    <source>
        <dbReference type="Proteomes" id="UP000078046"/>
    </source>
</evidence>
<dbReference type="InterPro" id="IPR000742">
    <property type="entry name" value="EGF"/>
</dbReference>
<dbReference type="InterPro" id="IPR052798">
    <property type="entry name" value="Giardia_VSA"/>
</dbReference>
<proteinExistence type="predicted"/>
<dbReference type="InterPro" id="IPR009030">
    <property type="entry name" value="Growth_fac_rcpt_cys_sf"/>
</dbReference>
<dbReference type="EMBL" id="LWCA01000287">
    <property type="protein sequence ID" value="OAF69404.1"/>
    <property type="molecule type" value="Genomic_DNA"/>
</dbReference>
<name>A0A177B7K4_9BILA</name>
<dbReference type="PANTHER" id="PTHR23275:SF100">
    <property type="entry name" value="EGF-LIKE DOMAIN-CONTAINING PROTEIN"/>
    <property type="match status" value="1"/>
</dbReference>
<evidence type="ECO:0000259" key="1">
    <source>
        <dbReference type="SMART" id="SM00181"/>
    </source>
</evidence>
<feature type="domain" description="EGF-like" evidence="1">
    <location>
        <begin position="1123"/>
        <end position="1157"/>
    </location>
</feature>
<keyword evidence="3" id="KW-1185">Reference proteome</keyword>
<feature type="domain" description="EGF-like" evidence="1">
    <location>
        <begin position="76"/>
        <end position="111"/>
    </location>
</feature>
<feature type="domain" description="EGF-like" evidence="1">
    <location>
        <begin position="939"/>
        <end position="968"/>
    </location>
</feature>
<dbReference type="Proteomes" id="UP000078046">
    <property type="component" value="Unassembled WGS sequence"/>
</dbReference>
<dbReference type="PANTHER" id="PTHR23275">
    <property type="entry name" value="CABRIOLET.-RELATED"/>
    <property type="match status" value="1"/>
</dbReference>
<sequence>MSCLECNSGFYRNGHVCSKCSLNCINCDKNGCNLCKKSHFVYNGTCIECSKNCNLCKSYLTCDICKKDHYVSKMAKCVSIEKNCSFCQLCENGMCKLCIDGYFLDKNQKCRKCLQFDQNTCQDCKLHFYGNYWSNETTNQCIPCPLNCRNCEGDGDCISTVNGLLVDGCMEGYVWVVTGTISRCMSCTSVDPVLISIKESCHKCKNLYFTDKCNKCGDETLITQLSCEICNTRPGLYIPNGNCARIECSNASTQLLCEKCNSYYFLNNICVQAVCETNLRIVQTQGECNACDNRIWVMGKCDIGYKCNNFDYWEQDSFDKCGFIWNSLVDKCIPFDCDNVELIISQNHCGQCHNRYWNGNGCKVINCLSDSLDTPEKCTGCKRMKLYWNSTSCIFTTCMSPTSENECNACEGRIWLNNACQTIEYGCDGGIMSTEHKCLHCFGRSVSGTKLVSQLCNNPITPTSCNYCFPFMYWSATELKCKLFTQSVPLTEHICNQALDYYWTGLKCVKYGKNCSTNRVYEAYTEEKCGACRNSKWLPVEGGKCISLNCQSLEEGSIMESTCQKCEKTKQGSMWIRLSIDYTCQKIDCTSKNLITSQVECNVCRGVWVNVDSIFVCKDIYCPTQSLYSSERCEACNVPDNERIWLDGVPSCHTCPFNCVECNSDQCIRCDVNYFLSSDNHECTLCDNTIIALENQCKSCSKRIWSNGVCEFCPKNCNKCSSLSQCIECEFNYVLKKRFINDNSVYQCEKCHLDTIESCNQCTVAPHYFLKAKCSACQIGTILGFRIETAISALTPCHQFIPKFTNMMDLSKLHFNVHSEYKCNKCGLEINNNSMATYWDSVTRTCKNCILNCAKCIDAVTCTQCKDQTYMSLLNNCEPCPEFCQVCDNLACQKCLKGHYMNTELTQCIPCIENCNECNENICISCKTGHSYENLICKKCSINCNSCKSGICTTCQNGYCLNQNNVCISTNLDCQKCFQIDEISEPSCISCNIDYNLQICEKCPLNCEFCDNYNVCNVCAKEHYLLNDQCEKCMTNCATCVNSTECLTCKTGYFYDSLLKTCSNCGMNCITCTSPNTCQKCRYLSQYFNSTSFVCENCRPNCVSCSSTNCLKCLPNFYPIDTNCLNCPQNCKTCLDSNSCDRCLDGFIWDNLLNACTYCTDNCISCKTSSDCLDCKFDSYSLVVNNSTICNQCSGVIPFCDKCHVEVKFNNSLVCDACQHGAAITEDKRCILCQNCNNCIDPPEYCQKCKTNFYLTDNDHCSSFKCYECNSINGCLKNTISDYGCFSAHSCWLTFIKEKSSNVIKSFHQSCKNQTCSNVDNLNCTSISDTLETCQQCCLSHLCNKISDEYVIASAYYLKISSLLLFLYLLLA</sequence>
<dbReference type="SUPFAM" id="SSF57184">
    <property type="entry name" value="Growth factor receptor domain"/>
    <property type="match status" value="5"/>
</dbReference>